<sequence length="183" mass="20447">MKNILVVLTFFFSINLISQTSVAMQNNSIHQFKVQSLSGGEIDFSNFKGKKILIVNTASKCGYTPQYEGLENLYNEHKDKLVIVGFPANNFGAQEPGSNDEISTFCEQNYGVTFPMAAKVSVKGQDMAPIFEWLTSKAENGVMDVDVKWNFTKFLLDENGQLITSFESKIKPKDGEILAVLER</sequence>
<dbReference type="CDD" id="cd00340">
    <property type="entry name" value="GSH_Peroxidase"/>
    <property type="match status" value="1"/>
</dbReference>
<comment type="similarity">
    <text evidence="1 5">Belongs to the glutathione peroxidase family.</text>
</comment>
<feature type="chain" id="PRO_5020968737" description="Glutathione peroxidase" evidence="6">
    <location>
        <begin position="24"/>
        <end position="183"/>
    </location>
</feature>
<dbReference type="PIRSF" id="PIRSF000303">
    <property type="entry name" value="Glutathion_perox"/>
    <property type="match status" value="1"/>
</dbReference>
<evidence type="ECO:0000256" key="6">
    <source>
        <dbReference type="SAM" id="SignalP"/>
    </source>
</evidence>
<dbReference type="Pfam" id="PF00255">
    <property type="entry name" value="GSHPx"/>
    <property type="match status" value="1"/>
</dbReference>
<dbReference type="SUPFAM" id="SSF52833">
    <property type="entry name" value="Thioredoxin-like"/>
    <property type="match status" value="1"/>
</dbReference>
<keyword evidence="6" id="KW-0732">Signal</keyword>
<dbReference type="InterPro" id="IPR036249">
    <property type="entry name" value="Thioredoxin-like_sf"/>
</dbReference>
<dbReference type="PROSITE" id="PS51355">
    <property type="entry name" value="GLUTATHIONE_PEROXID_3"/>
    <property type="match status" value="1"/>
</dbReference>
<evidence type="ECO:0000313" key="8">
    <source>
        <dbReference type="Proteomes" id="UP000289792"/>
    </source>
</evidence>
<name>A0A4Q0XCZ5_9FLAO</name>
<dbReference type="RefSeq" id="WP_129018680.1">
    <property type="nucleotide sequence ID" value="NZ_SDDZ01000015.1"/>
</dbReference>
<evidence type="ECO:0000256" key="1">
    <source>
        <dbReference type="ARBA" id="ARBA00006926"/>
    </source>
</evidence>
<dbReference type="Gene3D" id="3.40.30.10">
    <property type="entry name" value="Glutaredoxin"/>
    <property type="match status" value="1"/>
</dbReference>
<dbReference type="EMBL" id="SDDZ01000015">
    <property type="protein sequence ID" value="RXJ44634.1"/>
    <property type="molecule type" value="Genomic_DNA"/>
</dbReference>
<evidence type="ECO:0000256" key="3">
    <source>
        <dbReference type="ARBA" id="ARBA00023002"/>
    </source>
</evidence>
<dbReference type="PANTHER" id="PTHR11592">
    <property type="entry name" value="GLUTATHIONE PEROXIDASE"/>
    <property type="match status" value="1"/>
</dbReference>
<dbReference type="InterPro" id="IPR029759">
    <property type="entry name" value="GPX_AS"/>
</dbReference>
<dbReference type="GO" id="GO:0034599">
    <property type="term" value="P:cellular response to oxidative stress"/>
    <property type="evidence" value="ECO:0007669"/>
    <property type="project" value="TreeGrafter"/>
</dbReference>
<evidence type="ECO:0000256" key="5">
    <source>
        <dbReference type="RuleBase" id="RU000499"/>
    </source>
</evidence>
<dbReference type="Proteomes" id="UP000289792">
    <property type="component" value="Unassembled WGS sequence"/>
</dbReference>
<organism evidence="7 8">
    <name type="scientific">Gelidibacter gilvus</name>
    <dbReference type="NCBI Taxonomy" id="59602"/>
    <lineage>
        <taxon>Bacteria</taxon>
        <taxon>Pseudomonadati</taxon>
        <taxon>Bacteroidota</taxon>
        <taxon>Flavobacteriia</taxon>
        <taxon>Flavobacteriales</taxon>
        <taxon>Flavobacteriaceae</taxon>
        <taxon>Gelidibacter</taxon>
    </lineage>
</organism>
<dbReference type="FunFam" id="3.40.30.10:FF:000010">
    <property type="entry name" value="Glutathione peroxidase"/>
    <property type="match status" value="1"/>
</dbReference>
<keyword evidence="2 5" id="KW-0575">Peroxidase</keyword>
<protein>
    <recommendedName>
        <fullName evidence="5">Glutathione peroxidase</fullName>
    </recommendedName>
</protein>
<gene>
    <name evidence="7" type="ORF">ESZ48_16890</name>
</gene>
<comment type="caution">
    <text evidence="7">The sequence shown here is derived from an EMBL/GenBank/DDBJ whole genome shotgun (WGS) entry which is preliminary data.</text>
</comment>
<feature type="signal peptide" evidence="6">
    <location>
        <begin position="1"/>
        <end position="23"/>
    </location>
</feature>
<dbReference type="OrthoDB" id="9789406at2"/>
<dbReference type="AlphaFoldDB" id="A0A4Q0XCZ5"/>
<evidence type="ECO:0000256" key="4">
    <source>
        <dbReference type="PIRSR" id="PIRSR000303-1"/>
    </source>
</evidence>
<dbReference type="PROSITE" id="PS00460">
    <property type="entry name" value="GLUTATHIONE_PEROXID_1"/>
    <property type="match status" value="1"/>
</dbReference>
<keyword evidence="3 5" id="KW-0560">Oxidoreductase</keyword>
<dbReference type="PRINTS" id="PR01011">
    <property type="entry name" value="GLUTPROXDASE"/>
</dbReference>
<proteinExistence type="inferred from homology"/>
<feature type="active site" evidence="4">
    <location>
        <position position="61"/>
    </location>
</feature>
<accession>A0A4Q0XCZ5</accession>
<dbReference type="GO" id="GO:0004601">
    <property type="term" value="F:peroxidase activity"/>
    <property type="evidence" value="ECO:0007669"/>
    <property type="project" value="UniProtKB-KW"/>
</dbReference>
<reference evidence="7 8" key="1">
    <citation type="submission" date="2019-01" db="EMBL/GenBank/DDBJ databases">
        <title>Genome sequence of the Antarctic species Gelidibacter gilvus ACAM 158(T).</title>
        <authorList>
            <person name="Bowman J.P."/>
        </authorList>
    </citation>
    <scope>NUCLEOTIDE SEQUENCE [LARGE SCALE GENOMIC DNA]</scope>
    <source>
        <strain evidence="7 8">IC158</strain>
    </source>
</reference>
<dbReference type="InterPro" id="IPR000889">
    <property type="entry name" value="Glutathione_peroxidase"/>
</dbReference>
<keyword evidence="8" id="KW-1185">Reference proteome</keyword>
<evidence type="ECO:0000256" key="2">
    <source>
        <dbReference type="ARBA" id="ARBA00022559"/>
    </source>
</evidence>
<dbReference type="PANTHER" id="PTHR11592:SF78">
    <property type="entry name" value="GLUTATHIONE PEROXIDASE"/>
    <property type="match status" value="1"/>
</dbReference>
<evidence type="ECO:0000313" key="7">
    <source>
        <dbReference type="EMBL" id="RXJ44634.1"/>
    </source>
</evidence>